<dbReference type="STRING" id="104623.Ser39006_01201"/>
<dbReference type="CDD" id="cd00761">
    <property type="entry name" value="Glyco_tranf_GTA_type"/>
    <property type="match status" value="1"/>
</dbReference>
<dbReference type="InterPro" id="IPR001173">
    <property type="entry name" value="Glyco_trans_2-like"/>
</dbReference>
<reference evidence="3 4" key="1">
    <citation type="journal article" date="2013" name="Genome Announc.">
        <title>Draft genome sequence of Serratia sp. strain ATCC 39006, a model bacterium for analysis of the biosynthesis and regulation of prodigiosin, a carbapenem, and gas vesicles.</title>
        <authorList>
            <person name="Fineran P.C."/>
            <person name="Iglesias Cans M.C."/>
            <person name="Ramsay J.P."/>
            <person name="Wilf N.M."/>
            <person name="Cossyleon D."/>
            <person name="McNeil M.B."/>
            <person name="Williamson N.R."/>
            <person name="Monson R.E."/>
            <person name="Becher S.A."/>
            <person name="Stanton J.A."/>
            <person name="Brugger K."/>
            <person name="Brown S.D."/>
            <person name="Salmond G.P."/>
        </authorList>
    </citation>
    <scope>NUCLEOTIDE SEQUENCE [LARGE SCALE GENOMIC DNA]</scope>
    <source>
        <strain evidence="3">ATCC 39006</strain>
        <strain evidence="4">ATCC 39006 / SC 11482</strain>
    </source>
</reference>
<dbReference type="InterPro" id="IPR029044">
    <property type="entry name" value="Nucleotide-diphossugar_trans"/>
</dbReference>
<protein>
    <submittedName>
        <fullName evidence="3">Glycosyltransferase family 2 protein</fullName>
    </submittedName>
</protein>
<organism evidence="3 4">
    <name type="scientific">Serratia sp. (strain ATCC 39006)</name>
    <name type="common">Prodigiosinella confusarubida</name>
    <dbReference type="NCBI Taxonomy" id="104623"/>
    <lineage>
        <taxon>Bacteria</taxon>
        <taxon>Pseudomonadati</taxon>
        <taxon>Pseudomonadota</taxon>
        <taxon>Gammaproteobacteria</taxon>
        <taxon>Enterobacterales</taxon>
        <taxon>Pectobacteriaceae</taxon>
        <taxon>Prodigiosinella</taxon>
    </lineage>
</organism>
<dbReference type="KEGG" id="sera:Ser39006_021565"/>
<dbReference type="OrthoDB" id="9802649at2"/>
<dbReference type="PANTHER" id="PTHR22916:SF3">
    <property type="entry name" value="UDP-GLCNAC:BETAGAL BETA-1,3-N-ACETYLGLUCOSAMINYLTRANSFERASE-LIKE PROTEIN 1"/>
    <property type="match status" value="1"/>
</dbReference>
<proteinExistence type="predicted"/>
<dbReference type="Gene3D" id="3.90.550.10">
    <property type="entry name" value="Spore Coat Polysaccharide Biosynthesis Protein SpsA, Chain A"/>
    <property type="match status" value="1"/>
</dbReference>
<reference evidence="3" key="4">
    <citation type="submission" date="2017-11" db="EMBL/GenBank/DDBJ databases">
        <title>Complete genome sequence of Serratia sp. ATCC 39006.</title>
        <authorList>
            <person name="Hampton H.G."/>
            <person name="Jackson S.A."/>
            <person name="Jauregui R."/>
            <person name="Poulter G.T.M."/>
            <person name="Salmond G.P.C."/>
            <person name="Fineran P.C."/>
        </authorList>
    </citation>
    <scope>NUCLEOTIDE SEQUENCE</scope>
    <source>
        <strain evidence="3">ATCC 39006</strain>
    </source>
</reference>
<evidence type="ECO:0000313" key="2">
    <source>
        <dbReference type="EMBL" id="AUH02152.1"/>
    </source>
</evidence>
<dbReference type="EMBL" id="CP025085">
    <property type="protein sequence ID" value="AUH02152.1"/>
    <property type="molecule type" value="Genomic_DNA"/>
</dbReference>
<evidence type="ECO:0000313" key="4">
    <source>
        <dbReference type="Proteomes" id="UP000017700"/>
    </source>
</evidence>
<dbReference type="RefSeq" id="WP_021014471.1">
    <property type="nucleotide sequence ID" value="NZ_CP025084.1"/>
</dbReference>
<reference evidence="2 5" key="3">
    <citation type="submission" date="2017-11" db="EMBL/GenBank/DDBJ databases">
        <title>Complete genome sequence of Serratia sp. ATCC 39006 LacA.</title>
        <authorList>
            <person name="Hampton H.G."/>
            <person name="Jackson S.A."/>
            <person name="Jauregui R."/>
            <person name="Poulter G.T.M."/>
            <person name="Salmond G.P.C."/>
            <person name="Fineran P.C."/>
        </authorList>
    </citation>
    <scope>NUCLEOTIDE SEQUENCE [LARGE SCALE GENOMIC DNA]</scope>
    <source>
        <strain evidence="2 5">ATCC 39006</strain>
    </source>
</reference>
<dbReference type="Pfam" id="PF00535">
    <property type="entry name" value="Glycos_transf_2"/>
    <property type="match status" value="1"/>
</dbReference>
<dbReference type="PANTHER" id="PTHR22916">
    <property type="entry name" value="GLYCOSYLTRANSFERASE"/>
    <property type="match status" value="1"/>
</dbReference>
<dbReference type="KEGG" id="serq:CWC46_21575"/>
<feature type="domain" description="Glycosyltransferase 2-like" evidence="1">
    <location>
        <begin position="7"/>
        <end position="126"/>
    </location>
</feature>
<evidence type="ECO:0000313" key="5">
    <source>
        <dbReference type="Proteomes" id="UP000233778"/>
    </source>
</evidence>
<dbReference type="EMBL" id="CP025084">
    <property type="protein sequence ID" value="AUH06473.1"/>
    <property type="molecule type" value="Genomic_DNA"/>
</dbReference>
<name>A0A2I5TC86_SERS3</name>
<keyword evidence="4" id="KW-1185">Reference proteome</keyword>
<evidence type="ECO:0000259" key="1">
    <source>
        <dbReference type="Pfam" id="PF00535"/>
    </source>
</evidence>
<gene>
    <name evidence="2" type="ORF">CWC46_21575</name>
    <name evidence="3" type="ORF">Ser39006_021565</name>
</gene>
<reference evidence="3" key="2">
    <citation type="submission" date="2013-09" db="EMBL/GenBank/DDBJ databases">
        <authorList>
            <person name="Wang G."/>
            <person name="Yang Y."/>
            <person name="Su Y."/>
        </authorList>
    </citation>
    <scope>NUCLEOTIDE SEQUENCE</scope>
    <source>
        <strain evidence="3">ATCC 39006</strain>
    </source>
</reference>
<dbReference type="Proteomes" id="UP000233778">
    <property type="component" value="Chromosome"/>
</dbReference>
<dbReference type="Proteomes" id="UP000017700">
    <property type="component" value="Chromosome"/>
</dbReference>
<keyword evidence="3" id="KW-0808">Transferase</keyword>
<dbReference type="GO" id="GO:0016758">
    <property type="term" value="F:hexosyltransferase activity"/>
    <property type="evidence" value="ECO:0007669"/>
    <property type="project" value="UniProtKB-ARBA"/>
</dbReference>
<dbReference type="AlphaFoldDB" id="A0A2I5TC86"/>
<evidence type="ECO:0000313" key="3">
    <source>
        <dbReference type="EMBL" id="AUH06473.1"/>
    </source>
</evidence>
<dbReference type="SUPFAM" id="SSF53448">
    <property type="entry name" value="Nucleotide-diphospho-sugar transferases"/>
    <property type="match status" value="1"/>
</dbReference>
<sequence length="304" mass="34810">MSNPLLSIAIPTYNFGRFLPDTLNTILPQAEEYDVNVLVFDGCSTDNTQEIVSQFQERYNNLRYIKAMAKGGIDYDMTLSVSFADSDYCWLFSSDDLCLDGSVDYLLGRIKQYRPDLLLVRHNECDFDMNVLTDWPILNHKNERLYDLNNPQELEQYCSSSKTSEAFFSFMGGLVVNRKTWFDVPLNLDATNKSWAHVTRIFSLTRKSFKLLYCPQVLLNRRGGNDSFSQSGMFERLKLQVNGLQSAVAKSTENPVVMRNLKRVILNEIYPNWYRAVEADLVSQNASAETMSELGCLLQSVKEV</sequence>
<accession>A0A2I5TC86</accession>